<dbReference type="PROSITE" id="PS00061">
    <property type="entry name" value="ADH_SHORT"/>
    <property type="match status" value="1"/>
</dbReference>
<evidence type="ECO:0000256" key="2">
    <source>
        <dbReference type="ARBA" id="ARBA00023002"/>
    </source>
</evidence>
<dbReference type="InterPro" id="IPR002347">
    <property type="entry name" value="SDR_fam"/>
</dbReference>
<dbReference type="PANTHER" id="PTHR42760">
    <property type="entry name" value="SHORT-CHAIN DEHYDROGENASES/REDUCTASES FAMILY MEMBER"/>
    <property type="match status" value="1"/>
</dbReference>
<dbReference type="EMBL" id="JAHCMY010000001">
    <property type="protein sequence ID" value="MBS9522789.1"/>
    <property type="molecule type" value="Genomic_DNA"/>
</dbReference>
<name>A0AAP2CFV2_9BACT</name>
<comment type="similarity">
    <text evidence="1">Belongs to the short-chain dehydrogenases/reductases (SDR) family.</text>
</comment>
<dbReference type="AlphaFoldDB" id="A0AAP2CFV2"/>
<comment type="caution">
    <text evidence="3">The sequence shown here is derived from an EMBL/GenBank/DDBJ whole genome shotgun (WGS) entry which is preliminary data.</text>
</comment>
<dbReference type="RefSeq" id="WP_213943673.1">
    <property type="nucleotide sequence ID" value="NZ_JAHCMY010000001.1"/>
</dbReference>
<dbReference type="PRINTS" id="PR00080">
    <property type="entry name" value="SDRFAMILY"/>
</dbReference>
<accession>A0AAP2CFV2</accession>
<dbReference type="InterPro" id="IPR036291">
    <property type="entry name" value="NAD(P)-bd_dom_sf"/>
</dbReference>
<dbReference type="PRINTS" id="PR00081">
    <property type="entry name" value="GDHRDH"/>
</dbReference>
<gene>
    <name evidence="3" type="ORF">KI659_02060</name>
</gene>
<proteinExistence type="inferred from homology"/>
<evidence type="ECO:0000313" key="3">
    <source>
        <dbReference type="EMBL" id="MBS9522789.1"/>
    </source>
</evidence>
<dbReference type="NCBIfam" id="NF006132">
    <property type="entry name" value="PRK08277.1"/>
    <property type="match status" value="1"/>
</dbReference>
<dbReference type="GO" id="GO:0016616">
    <property type="term" value="F:oxidoreductase activity, acting on the CH-OH group of donors, NAD or NADP as acceptor"/>
    <property type="evidence" value="ECO:0007669"/>
    <property type="project" value="TreeGrafter"/>
</dbReference>
<dbReference type="SUPFAM" id="SSF51735">
    <property type="entry name" value="NAD(P)-binding Rossmann-fold domains"/>
    <property type="match status" value="1"/>
</dbReference>
<reference evidence="3 4" key="1">
    <citation type="submission" date="2021-05" db="EMBL/GenBank/DDBJ databases">
        <authorList>
            <person name="Zhang Z.D."/>
            <person name="Osman G."/>
        </authorList>
    </citation>
    <scope>NUCLEOTIDE SEQUENCE [LARGE SCALE GENOMIC DNA]</scope>
    <source>
        <strain evidence="3 4">KCTC 32217</strain>
    </source>
</reference>
<protein>
    <submittedName>
        <fullName evidence="3">SDR family oxidoreductase</fullName>
    </submittedName>
</protein>
<keyword evidence="4" id="KW-1185">Reference proteome</keyword>
<dbReference type="Proteomes" id="UP001319104">
    <property type="component" value="Unassembled WGS sequence"/>
</dbReference>
<dbReference type="InterPro" id="IPR020904">
    <property type="entry name" value="Sc_DH/Rdtase_CS"/>
</dbReference>
<dbReference type="PANTHER" id="PTHR42760:SF115">
    <property type="entry name" value="3-OXOACYL-[ACYL-CARRIER-PROTEIN] REDUCTASE FABG"/>
    <property type="match status" value="1"/>
</dbReference>
<organism evidence="3 4">
    <name type="scientific">Litoribacter ruber</name>
    <dbReference type="NCBI Taxonomy" id="702568"/>
    <lineage>
        <taxon>Bacteria</taxon>
        <taxon>Pseudomonadati</taxon>
        <taxon>Bacteroidota</taxon>
        <taxon>Cytophagia</taxon>
        <taxon>Cytophagales</taxon>
        <taxon>Cyclobacteriaceae</taxon>
        <taxon>Litoribacter</taxon>
    </lineage>
</organism>
<evidence type="ECO:0000313" key="4">
    <source>
        <dbReference type="Proteomes" id="UP001319104"/>
    </source>
</evidence>
<keyword evidence="2" id="KW-0560">Oxidoreductase</keyword>
<dbReference type="Gene3D" id="3.40.50.720">
    <property type="entry name" value="NAD(P)-binding Rossmann-like Domain"/>
    <property type="match status" value="1"/>
</dbReference>
<dbReference type="FunFam" id="3.40.50.720:FF:000084">
    <property type="entry name" value="Short-chain dehydrogenase reductase"/>
    <property type="match status" value="1"/>
</dbReference>
<dbReference type="Pfam" id="PF13561">
    <property type="entry name" value="adh_short_C2"/>
    <property type="match status" value="1"/>
</dbReference>
<sequence length="270" mass="29167">MIQLFNLNSKNILITGATGVLGKSIAQYLQKQGANVFLLGRNEQKLQLVKKEMTGSGKAEVLQADVTKEEDLRQAVEKLKGMTDRLDVMINMAGGNMPGAVIGPEQTLEDLSSDAVDKVMKLNYQGTLLPIKIFLSLLNSGQLASIINVSSVAADRPLTRVLGYAAAKAGIENLTKWLAVELAQKYGAHLRVNAVAPGFFLTEQNRNLLTINEKELSPRGEQILAHTPMARFGEPDDLHGAFHWLSSDASKFVTGTVVSVDGGFKAYSGV</sequence>
<evidence type="ECO:0000256" key="1">
    <source>
        <dbReference type="ARBA" id="ARBA00006484"/>
    </source>
</evidence>